<dbReference type="EMBL" id="CP050692">
    <property type="protein sequence ID" value="QIT47843.1"/>
    <property type="molecule type" value="Genomic_DNA"/>
</dbReference>
<dbReference type="RefSeq" id="WP_143648500.1">
    <property type="nucleotide sequence ID" value="NZ_CM007717.1"/>
</dbReference>
<evidence type="ECO:0000313" key="1">
    <source>
        <dbReference type="EMBL" id="QIT47843.1"/>
    </source>
</evidence>
<proteinExistence type="predicted"/>
<protein>
    <submittedName>
        <fullName evidence="1">Uncharacterized protein</fullName>
    </submittedName>
</protein>
<dbReference type="Proteomes" id="UP000502504">
    <property type="component" value="Chromosome"/>
</dbReference>
<evidence type="ECO:0000313" key="2">
    <source>
        <dbReference type="Proteomes" id="UP000502504"/>
    </source>
</evidence>
<dbReference type="AlphaFoldDB" id="A0AAE7CPK9"/>
<reference evidence="1 2" key="1">
    <citation type="submission" date="2020-03" db="EMBL/GenBank/DDBJ databases">
        <title>Is there a link between lipid content and antibiotic production in Streptomyces?</title>
        <authorList>
            <person name="David M."/>
            <person name="Lejeune C."/>
            <person name="Abreu S."/>
            <person name="Thibessard A."/>
            <person name="Leblond P."/>
            <person name="Chaminade P."/>
            <person name="Virolle M.-J."/>
        </authorList>
    </citation>
    <scope>NUCLEOTIDE SEQUENCE [LARGE SCALE GENOMIC DNA]</scope>
    <source>
        <strain evidence="1 2">DSM 41481</strain>
    </source>
</reference>
<sequence>MVALRVFVGLTGQLKSPPAQGLVELAGSAAEANRGIRTCGGAAQIRCGPPDDHAADGYRRRLSAACLYTVAGMRAQAAMVLTAICEVGSGKIFVNGSRAVTSSGCHSS</sequence>
<name>A0AAE7CPK9_STRAT</name>
<accession>A0AAE7CPK9</accession>
<organism evidence="1 2">
    <name type="scientific">Streptomyces antibioticus</name>
    <dbReference type="NCBI Taxonomy" id="1890"/>
    <lineage>
        <taxon>Bacteria</taxon>
        <taxon>Bacillati</taxon>
        <taxon>Actinomycetota</taxon>
        <taxon>Actinomycetes</taxon>
        <taxon>Kitasatosporales</taxon>
        <taxon>Streptomycetaceae</taxon>
        <taxon>Streptomyces</taxon>
    </lineage>
</organism>
<gene>
    <name evidence="1" type="ORF">HCX60_33465</name>
</gene>